<evidence type="ECO:0000313" key="2">
    <source>
        <dbReference type="EMBL" id="KAK8164085.1"/>
    </source>
</evidence>
<proteinExistence type="predicted"/>
<gene>
    <name evidence="2" type="ORF">IWX90DRAFT_487385</name>
</gene>
<evidence type="ECO:0000256" key="1">
    <source>
        <dbReference type="SAM" id="SignalP"/>
    </source>
</evidence>
<keyword evidence="1" id="KW-0732">Signal</keyword>
<name>A0ABR1XR61_9PEZI</name>
<comment type="caution">
    <text evidence="2">The sequence shown here is derived from an EMBL/GenBank/DDBJ whole genome shotgun (WGS) entry which is preliminary data.</text>
</comment>
<organism evidence="2 3">
    <name type="scientific">Phyllosticta citrichinensis</name>
    <dbReference type="NCBI Taxonomy" id="1130410"/>
    <lineage>
        <taxon>Eukaryota</taxon>
        <taxon>Fungi</taxon>
        <taxon>Dikarya</taxon>
        <taxon>Ascomycota</taxon>
        <taxon>Pezizomycotina</taxon>
        <taxon>Dothideomycetes</taxon>
        <taxon>Dothideomycetes incertae sedis</taxon>
        <taxon>Botryosphaeriales</taxon>
        <taxon>Phyllostictaceae</taxon>
        <taxon>Phyllosticta</taxon>
    </lineage>
</organism>
<evidence type="ECO:0000313" key="3">
    <source>
        <dbReference type="Proteomes" id="UP001456524"/>
    </source>
</evidence>
<dbReference type="EMBL" id="JBBWUH010000006">
    <property type="protein sequence ID" value="KAK8164085.1"/>
    <property type="molecule type" value="Genomic_DNA"/>
</dbReference>
<accession>A0ABR1XR61</accession>
<sequence length="211" mass="21207">MKVSFISLFAFAGIFAGVLAAPAPGAAVDTAVIEKRDVVSDAIPVVSGAVADVRGISAEIQGKVKAVKDKTLDRSAAVTEIIVLLGNLNTRLVNVNGALTGPAGAKLRARQTGDAINTLAAVVAEIVTEVFNALSAVSSILNLTTGTLATVVRTLAATLSALLTTVLGFNDQLVVVLNGLVDGTLTALNNILGGLLNGVADLLDGLLGGIL</sequence>
<protein>
    <submittedName>
        <fullName evidence="2">Uncharacterized protein</fullName>
    </submittedName>
</protein>
<feature type="signal peptide" evidence="1">
    <location>
        <begin position="1"/>
        <end position="20"/>
    </location>
</feature>
<dbReference type="Proteomes" id="UP001456524">
    <property type="component" value="Unassembled WGS sequence"/>
</dbReference>
<feature type="chain" id="PRO_5047089496" evidence="1">
    <location>
        <begin position="21"/>
        <end position="211"/>
    </location>
</feature>
<keyword evidence="3" id="KW-1185">Reference proteome</keyword>
<reference evidence="2 3" key="1">
    <citation type="journal article" date="2022" name="G3 (Bethesda)">
        <title>Enemy or ally: a genomic approach to elucidate the lifestyle of Phyllosticta citrichinaensis.</title>
        <authorList>
            <person name="Buijs V.A."/>
            <person name="Groenewald J.Z."/>
            <person name="Haridas S."/>
            <person name="LaButti K.M."/>
            <person name="Lipzen A."/>
            <person name="Martin F.M."/>
            <person name="Barry K."/>
            <person name="Grigoriev I.V."/>
            <person name="Crous P.W."/>
            <person name="Seidl M.F."/>
        </authorList>
    </citation>
    <scope>NUCLEOTIDE SEQUENCE [LARGE SCALE GENOMIC DNA]</scope>
    <source>
        <strain evidence="2 3">CBS 129764</strain>
    </source>
</reference>